<dbReference type="Gene3D" id="1.10.3720.10">
    <property type="entry name" value="MetI-like"/>
    <property type="match status" value="1"/>
</dbReference>
<keyword evidence="3" id="KW-1003">Cell membrane</keyword>
<organism evidence="12">
    <name type="scientific">Bifidobacterium fermentum</name>
    <dbReference type="NCBI Taxonomy" id="3059035"/>
    <lineage>
        <taxon>Bacteria</taxon>
        <taxon>Bacillati</taxon>
        <taxon>Actinomycetota</taxon>
        <taxon>Actinomycetes</taxon>
        <taxon>Bifidobacteriales</taxon>
        <taxon>Bifidobacteriaceae</taxon>
        <taxon>Bifidobacterium</taxon>
    </lineage>
</organism>
<dbReference type="PANTHER" id="PTHR30193:SF1">
    <property type="entry name" value="ABC TRANSPORTER PERMEASE PROTEIN YESP-RELATED"/>
    <property type="match status" value="1"/>
</dbReference>
<accession>A0AB39UPI5</accession>
<evidence type="ECO:0000313" key="12">
    <source>
        <dbReference type="EMBL" id="XDS50788.1"/>
    </source>
</evidence>
<dbReference type="InterPro" id="IPR035906">
    <property type="entry name" value="MetI-like_sf"/>
</dbReference>
<dbReference type="Pfam" id="PF00528">
    <property type="entry name" value="BPD_transp_1"/>
    <property type="match status" value="1"/>
</dbReference>
<dbReference type="EMBL" id="CP129682">
    <property type="protein sequence ID" value="XDS49572.1"/>
    <property type="molecule type" value="Genomic_DNA"/>
</dbReference>
<dbReference type="EMBL" id="CP129683">
    <property type="protein sequence ID" value="XDS50788.1"/>
    <property type="molecule type" value="Genomic_DNA"/>
</dbReference>
<proteinExistence type="inferred from homology"/>
<dbReference type="PROSITE" id="PS50928">
    <property type="entry name" value="ABC_TM1"/>
    <property type="match status" value="1"/>
</dbReference>
<evidence type="ECO:0000256" key="3">
    <source>
        <dbReference type="ARBA" id="ARBA00022475"/>
    </source>
</evidence>
<keyword evidence="2 7" id="KW-0813">Transport</keyword>
<comment type="subcellular location">
    <subcellularLocation>
        <location evidence="1 7">Cell membrane</location>
        <topology evidence="1 7">Multi-pass membrane protein</topology>
    </subcellularLocation>
</comment>
<evidence type="ECO:0000313" key="11">
    <source>
        <dbReference type="EMBL" id="XDS49572.1"/>
    </source>
</evidence>
<evidence type="ECO:0000256" key="5">
    <source>
        <dbReference type="ARBA" id="ARBA00022989"/>
    </source>
</evidence>
<feature type="transmembrane region" description="Helical" evidence="7">
    <location>
        <begin position="98"/>
        <end position="120"/>
    </location>
</feature>
<dbReference type="InterPro" id="IPR051393">
    <property type="entry name" value="ABC_transporter_permease"/>
</dbReference>
<evidence type="ECO:0000259" key="9">
    <source>
        <dbReference type="PROSITE" id="PS50928"/>
    </source>
</evidence>
<gene>
    <name evidence="12" type="ORF">QN062_00790</name>
    <name evidence="11" type="ORF">QN216_04800</name>
    <name evidence="10" type="ORF">QN217_05650</name>
</gene>
<sequence>MATNIANHESERNVRKSSSHDVNKIQNARHPMSPGKRQILKGLAFTSPFIVGFVLLIGYPMIASAFYSFTEFSIFTSPKWVGMQNFLQLSSDSTFWKALFNTIILTLIGVPATIVIGLLGAHILNFSIRGQAVWRGLVYLPVIVPMVVSSYLWRWMLNSKYGFVNSTLAFFHLPQPDWLTEPAWGKPAILLIALWTTGQTIIIYLAALRDVPKDLYEAAQLDGAGAWKRFLYITWPQLTPITLFQIIVVMISYLQVFTQPYLLTQSTAVGNGSAASGGPGNSMLSLSMYLFQNAFTYLKMGYASAMAWVLFIITLVITLLLILSSRRWVHYDNSAD</sequence>
<dbReference type="AlphaFoldDB" id="A0AB39UPI5"/>
<feature type="transmembrane region" description="Helical" evidence="7">
    <location>
        <begin position="188"/>
        <end position="208"/>
    </location>
</feature>
<evidence type="ECO:0000256" key="4">
    <source>
        <dbReference type="ARBA" id="ARBA00022692"/>
    </source>
</evidence>
<feature type="transmembrane region" description="Helical" evidence="7">
    <location>
        <begin position="300"/>
        <end position="323"/>
    </location>
</feature>
<feature type="region of interest" description="Disordered" evidence="8">
    <location>
        <begin position="1"/>
        <end position="33"/>
    </location>
</feature>
<reference evidence="12" key="1">
    <citation type="submission" date="2023-07" db="EMBL/GenBank/DDBJ databases">
        <title>Bifidobacterium aquikefiriaerophilum sp. nov. and Bifidobacterium eccum sp. nov., isolated from water kefir.</title>
        <authorList>
            <person name="Breselge S."/>
            <person name="Bellassi P."/>
            <person name="Barcenilla C."/>
            <person name="Alvarez-Ordonez A."/>
            <person name="Morelli L."/>
            <person name="Cotter P.D."/>
        </authorList>
    </citation>
    <scope>NUCLEOTIDE SEQUENCE</scope>
    <source>
        <strain evidence="12">WK012_4_13</strain>
        <strain evidence="11">WK013_4_14</strain>
        <strain evidence="10">WK048_4_13</strain>
    </source>
</reference>
<evidence type="ECO:0000256" key="1">
    <source>
        <dbReference type="ARBA" id="ARBA00004651"/>
    </source>
</evidence>
<feature type="transmembrane region" description="Helical" evidence="7">
    <location>
        <begin position="39"/>
        <end position="62"/>
    </location>
</feature>
<evidence type="ECO:0000256" key="7">
    <source>
        <dbReference type="RuleBase" id="RU363032"/>
    </source>
</evidence>
<feature type="domain" description="ABC transmembrane type-1" evidence="9">
    <location>
        <begin position="99"/>
        <end position="321"/>
    </location>
</feature>
<dbReference type="EMBL" id="CP129675">
    <property type="protein sequence ID" value="XDS45647.1"/>
    <property type="molecule type" value="Genomic_DNA"/>
</dbReference>
<feature type="transmembrane region" description="Helical" evidence="7">
    <location>
        <begin position="132"/>
        <end position="153"/>
    </location>
</feature>
<name>A0AB39UPI5_9BIFI</name>
<evidence type="ECO:0000256" key="6">
    <source>
        <dbReference type="ARBA" id="ARBA00023136"/>
    </source>
</evidence>
<feature type="transmembrane region" description="Helical" evidence="7">
    <location>
        <begin position="229"/>
        <end position="254"/>
    </location>
</feature>
<comment type="similarity">
    <text evidence="7">Belongs to the binding-protein-dependent transport system permease family.</text>
</comment>
<evidence type="ECO:0000256" key="8">
    <source>
        <dbReference type="SAM" id="MobiDB-lite"/>
    </source>
</evidence>
<dbReference type="RefSeq" id="WP_369341750.1">
    <property type="nucleotide sequence ID" value="NZ_CP129675.1"/>
</dbReference>
<evidence type="ECO:0000313" key="10">
    <source>
        <dbReference type="EMBL" id="XDS45647.1"/>
    </source>
</evidence>
<keyword evidence="5 7" id="KW-1133">Transmembrane helix</keyword>
<protein>
    <submittedName>
        <fullName evidence="12">Sugar ABC transporter permease</fullName>
    </submittedName>
</protein>
<dbReference type="CDD" id="cd06261">
    <property type="entry name" value="TM_PBP2"/>
    <property type="match status" value="1"/>
</dbReference>
<keyword evidence="6 7" id="KW-0472">Membrane</keyword>
<dbReference type="KEGG" id="bfk:QN062_00790"/>
<dbReference type="InterPro" id="IPR000515">
    <property type="entry name" value="MetI-like"/>
</dbReference>
<dbReference type="PANTHER" id="PTHR30193">
    <property type="entry name" value="ABC TRANSPORTER PERMEASE PROTEIN"/>
    <property type="match status" value="1"/>
</dbReference>
<dbReference type="SUPFAM" id="SSF161098">
    <property type="entry name" value="MetI-like"/>
    <property type="match status" value="1"/>
</dbReference>
<feature type="compositionally biased region" description="Basic and acidic residues" evidence="8">
    <location>
        <begin position="8"/>
        <end position="23"/>
    </location>
</feature>
<evidence type="ECO:0000256" key="2">
    <source>
        <dbReference type="ARBA" id="ARBA00022448"/>
    </source>
</evidence>
<dbReference type="GO" id="GO:0055085">
    <property type="term" value="P:transmembrane transport"/>
    <property type="evidence" value="ECO:0007669"/>
    <property type="project" value="InterPro"/>
</dbReference>
<keyword evidence="4 7" id="KW-0812">Transmembrane</keyword>
<dbReference type="GO" id="GO:0005886">
    <property type="term" value="C:plasma membrane"/>
    <property type="evidence" value="ECO:0007669"/>
    <property type="project" value="UniProtKB-SubCell"/>
</dbReference>